<dbReference type="AlphaFoldDB" id="A0AAJ1U139"/>
<protein>
    <submittedName>
        <fullName evidence="1">Uncharacterized protein</fullName>
    </submittedName>
</protein>
<dbReference type="RefSeq" id="WP_307356190.1">
    <property type="nucleotide sequence ID" value="NZ_JAUSWL010000027.1"/>
</dbReference>
<dbReference type="Proteomes" id="UP001223420">
    <property type="component" value="Unassembled WGS sequence"/>
</dbReference>
<name>A0AAJ1U139_9HYPH</name>
<comment type="caution">
    <text evidence="1">The sequence shown here is derived from an EMBL/GenBank/DDBJ whole genome shotgun (WGS) entry which is preliminary data.</text>
</comment>
<evidence type="ECO:0000313" key="2">
    <source>
        <dbReference type="Proteomes" id="UP001223420"/>
    </source>
</evidence>
<dbReference type="EMBL" id="JAUSWL010000027">
    <property type="protein sequence ID" value="MDQ0547472.1"/>
    <property type="molecule type" value="Genomic_DNA"/>
</dbReference>
<accession>A0AAJ1U139</accession>
<gene>
    <name evidence="1" type="ORF">QO001_006431</name>
</gene>
<evidence type="ECO:0000313" key="1">
    <source>
        <dbReference type="EMBL" id="MDQ0547472.1"/>
    </source>
</evidence>
<organism evidence="1 2">
    <name type="scientific">Methylobacterium brachiatum</name>
    <dbReference type="NCBI Taxonomy" id="269660"/>
    <lineage>
        <taxon>Bacteria</taxon>
        <taxon>Pseudomonadati</taxon>
        <taxon>Pseudomonadota</taxon>
        <taxon>Alphaproteobacteria</taxon>
        <taxon>Hyphomicrobiales</taxon>
        <taxon>Methylobacteriaceae</taxon>
        <taxon>Methylobacterium</taxon>
    </lineage>
</organism>
<reference evidence="1" key="1">
    <citation type="submission" date="2023-07" db="EMBL/GenBank/DDBJ databases">
        <title>Genomic Encyclopedia of Type Strains, Phase IV (KMG-IV): sequencing the most valuable type-strain genomes for metagenomic binning, comparative biology and taxonomic classification.</title>
        <authorList>
            <person name="Goeker M."/>
        </authorList>
    </citation>
    <scope>NUCLEOTIDE SEQUENCE</scope>
    <source>
        <strain evidence="1">DSM 19569</strain>
    </source>
</reference>
<sequence length="167" mass="18633">MIEAHDRCRAARRVNPVCQATSGIDLAELQSSRSASMSSSLDRLRAGRRSTVMQHILLCVLIGVLGSGNVSQASEMRRLSGMEIRTTLTGKMLTDYAHMSETYERSGKLVIDSDGDISKGTWRVSDDHLCKRRPGILDECYEMWIAANHVELRHPIYPAFEADLRAP</sequence>
<proteinExistence type="predicted"/>